<feature type="non-terminal residue" evidence="1">
    <location>
        <position position="1"/>
    </location>
</feature>
<reference evidence="1" key="1">
    <citation type="submission" date="2021-06" db="EMBL/GenBank/DDBJ databases">
        <authorList>
            <person name="Kallberg Y."/>
            <person name="Tangrot J."/>
            <person name="Rosling A."/>
        </authorList>
    </citation>
    <scope>NUCLEOTIDE SEQUENCE</scope>
    <source>
        <strain evidence="1">28 12/20/2015</strain>
    </source>
</reference>
<gene>
    <name evidence="1" type="ORF">SPELUC_LOCUS16127</name>
</gene>
<feature type="non-terminal residue" evidence="1">
    <location>
        <position position="70"/>
    </location>
</feature>
<sequence length="70" mass="8077">ISALSKVMCLSGHNAKYGCQYCYIKGSYSETAKHIYYPLQLLQEYNNYNPENLPMCSHNSYILDSNECKK</sequence>
<name>A0ACA9R526_9GLOM</name>
<accession>A0ACA9R526</accession>
<evidence type="ECO:0000313" key="1">
    <source>
        <dbReference type="EMBL" id="CAG8776843.1"/>
    </source>
</evidence>
<comment type="caution">
    <text evidence="1">The sequence shown here is derived from an EMBL/GenBank/DDBJ whole genome shotgun (WGS) entry which is preliminary data.</text>
</comment>
<dbReference type="EMBL" id="CAJVPW010057644">
    <property type="protein sequence ID" value="CAG8776843.1"/>
    <property type="molecule type" value="Genomic_DNA"/>
</dbReference>
<protein>
    <submittedName>
        <fullName evidence="1">14736_t:CDS:1</fullName>
    </submittedName>
</protein>
<proteinExistence type="predicted"/>
<evidence type="ECO:0000313" key="2">
    <source>
        <dbReference type="Proteomes" id="UP000789366"/>
    </source>
</evidence>
<organism evidence="1 2">
    <name type="scientific">Cetraspora pellucida</name>
    <dbReference type="NCBI Taxonomy" id="1433469"/>
    <lineage>
        <taxon>Eukaryota</taxon>
        <taxon>Fungi</taxon>
        <taxon>Fungi incertae sedis</taxon>
        <taxon>Mucoromycota</taxon>
        <taxon>Glomeromycotina</taxon>
        <taxon>Glomeromycetes</taxon>
        <taxon>Diversisporales</taxon>
        <taxon>Gigasporaceae</taxon>
        <taxon>Cetraspora</taxon>
    </lineage>
</organism>
<dbReference type="Proteomes" id="UP000789366">
    <property type="component" value="Unassembled WGS sequence"/>
</dbReference>
<keyword evidence="2" id="KW-1185">Reference proteome</keyword>